<gene>
    <name evidence="3" type="ORF">HCK00_02490</name>
</gene>
<feature type="region of interest" description="Disordered" evidence="1">
    <location>
        <begin position="221"/>
        <end position="447"/>
    </location>
</feature>
<feature type="transmembrane region" description="Helical" evidence="2">
    <location>
        <begin position="32"/>
        <end position="54"/>
    </location>
</feature>
<keyword evidence="2" id="KW-0812">Transmembrane</keyword>
<reference evidence="3 4" key="1">
    <citation type="submission" date="2020-03" db="EMBL/GenBank/DDBJ databases">
        <title>WGS of actinomycetes isolated from Thailand.</title>
        <authorList>
            <person name="Thawai C."/>
        </authorList>
    </citation>
    <scope>NUCLEOTIDE SEQUENCE [LARGE SCALE GENOMIC DNA]</scope>
    <source>
        <strain evidence="3 4">PLAI 1-29</strain>
    </source>
</reference>
<feature type="compositionally biased region" description="Low complexity" evidence="1">
    <location>
        <begin position="221"/>
        <end position="237"/>
    </location>
</feature>
<keyword evidence="2" id="KW-1133">Transmembrane helix</keyword>
<sequence length="447" mass="45965">MSQQKVFAVSVTLLLVVPFVLALATGERFRAFLNFGAGVLSLLTLTGSVVWGLIAAHRVLLNPRDRLLAQGVHRAVAVASIGFLVVHVVVKVSLDHAPVIAALIPFSLGLSGAGGLIGMGSLAAYLMVVAGATGALRSTFVPNREVAGRWRAIHCVAYPAWCFALVHGLYAGRPAAGWVTTMYALCLAAVAVALSVRLLPLPKRRRLAQLVLERVKPGADSLGPGASAASGGRSGADPARDPSVAPLPGAGPRPRRASIPAEPAPPREQLRPPLDSTRAVPIGSGMGVGISAGYRAMSSPDQTGGIPVVEPLAPQPGGPGYPDPTTRPMPAYGSGGPGGGWDPSPGGPLGGTPDPLTAPLPRQPGDPFADPYARDPGRTPDPLTEPFPGVSQLQSSERWPTPSPPPPAAAENIRPTPQPDPLTDTSTGFSYPPPPGEPWQEPAGGRP</sequence>
<proteinExistence type="predicted"/>
<evidence type="ECO:0000256" key="2">
    <source>
        <dbReference type="SAM" id="Phobius"/>
    </source>
</evidence>
<dbReference type="EMBL" id="JAATEN010000002">
    <property type="protein sequence ID" value="NJP99438.1"/>
    <property type="molecule type" value="Genomic_DNA"/>
</dbReference>
<keyword evidence="2" id="KW-0472">Membrane</keyword>
<accession>A0ABX1BVZ5</accession>
<keyword evidence="4" id="KW-1185">Reference proteome</keyword>
<feature type="compositionally biased region" description="Pro residues" evidence="1">
    <location>
        <begin position="313"/>
        <end position="327"/>
    </location>
</feature>
<feature type="transmembrane region" description="Helical" evidence="2">
    <location>
        <begin position="75"/>
        <end position="94"/>
    </location>
</feature>
<evidence type="ECO:0000256" key="1">
    <source>
        <dbReference type="SAM" id="MobiDB-lite"/>
    </source>
</evidence>
<name>A0ABX1BVZ5_9ACTN</name>
<evidence type="ECO:0008006" key="5">
    <source>
        <dbReference type="Google" id="ProtNLM"/>
    </source>
</evidence>
<feature type="transmembrane region" description="Helical" evidence="2">
    <location>
        <begin position="100"/>
        <end position="129"/>
    </location>
</feature>
<comment type="caution">
    <text evidence="3">The sequence shown here is derived from an EMBL/GenBank/DDBJ whole genome shotgun (WGS) entry which is preliminary data.</text>
</comment>
<evidence type="ECO:0000313" key="4">
    <source>
        <dbReference type="Proteomes" id="UP000695264"/>
    </source>
</evidence>
<organism evidence="3 4">
    <name type="scientific">Streptomyces zingiberis</name>
    <dbReference type="NCBI Taxonomy" id="2053010"/>
    <lineage>
        <taxon>Bacteria</taxon>
        <taxon>Bacillati</taxon>
        <taxon>Actinomycetota</taxon>
        <taxon>Actinomycetes</taxon>
        <taxon>Kitasatosporales</taxon>
        <taxon>Streptomycetaceae</taxon>
        <taxon>Streptomyces</taxon>
    </lineage>
</organism>
<dbReference type="Proteomes" id="UP000695264">
    <property type="component" value="Unassembled WGS sequence"/>
</dbReference>
<feature type="transmembrane region" description="Helical" evidence="2">
    <location>
        <begin position="150"/>
        <end position="170"/>
    </location>
</feature>
<feature type="transmembrane region" description="Helical" evidence="2">
    <location>
        <begin position="176"/>
        <end position="199"/>
    </location>
</feature>
<evidence type="ECO:0000313" key="3">
    <source>
        <dbReference type="EMBL" id="NJP99438.1"/>
    </source>
</evidence>
<feature type="compositionally biased region" description="Low complexity" evidence="1">
    <location>
        <begin position="438"/>
        <end position="447"/>
    </location>
</feature>
<protein>
    <recommendedName>
        <fullName evidence="5">Cytochrome b/b6 domain-containing protein</fullName>
    </recommendedName>
</protein>